<evidence type="ECO:0000256" key="1">
    <source>
        <dbReference type="SAM" id="MobiDB-lite"/>
    </source>
</evidence>
<dbReference type="EMBL" id="QEWV01000012">
    <property type="protein sequence ID" value="PWD89971.1"/>
    <property type="molecule type" value="Genomic_DNA"/>
</dbReference>
<gene>
    <name evidence="2" type="ORF">DC077_00090</name>
    <name evidence="3" type="ORF">DC078_09330</name>
</gene>
<dbReference type="Proteomes" id="UP000245059">
    <property type="component" value="Unassembled WGS sequence"/>
</dbReference>
<dbReference type="RefSeq" id="WP_094567027.1">
    <property type="nucleotide sequence ID" value="NZ_QEWS01000013.1"/>
</dbReference>
<organism evidence="2 4">
    <name type="scientific">Ignatzschineria cameli</name>
    <dbReference type="NCBI Taxonomy" id="2182793"/>
    <lineage>
        <taxon>Bacteria</taxon>
        <taxon>Pseudomonadati</taxon>
        <taxon>Pseudomonadota</taxon>
        <taxon>Gammaproteobacteria</taxon>
        <taxon>Cardiobacteriales</taxon>
        <taxon>Ignatzschineriaceae</taxon>
        <taxon>Ignatzschineria</taxon>
    </lineage>
</organism>
<dbReference type="InterPro" id="IPR021430">
    <property type="entry name" value="DUF3079"/>
</dbReference>
<protein>
    <submittedName>
        <fullName evidence="2">DUF3079 domain-containing protein</fullName>
    </submittedName>
</protein>
<evidence type="ECO:0000313" key="4">
    <source>
        <dbReference type="Proteomes" id="UP000245059"/>
    </source>
</evidence>
<proteinExistence type="predicted"/>
<evidence type="ECO:0000313" key="3">
    <source>
        <dbReference type="EMBL" id="PWD89971.1"/>
    </source>
</evidence>
<dbReference type="EMBL" id="QEWW01000001">
    <property type="protein sequence ID" value="PWD87725.1"/>
    <property type="molecule type" value="Genomic_DNA"/>
</dbReference>
<feature type="compositionally biased region" description="Basic residues" evidence="1">
    <location>
        <begin position="13"/>
        <end position="23"/>
    </location>
</feature>
<dbReference type="OrthoDB" id="6992469at2"/>
<evidence type="ECO:0000313" key="5">
    <source>
        <dbReference type="Proteomes" id="UP000245217"/>
    </source>
</evidence>
<name>A0A2U2ASX0_9GAMM</name>
<dbReference type="Pfam" id="PF11278">
    <property type="entry name" value="DUF3079"/>
    <property type="match status" value="1"/>
</dbReference>
<dbReference type="AlphaFoldDB" id="A0A2U2ASX0"/>
<dbReference type="Proteomes" id="UP000245217">
    <property type="component" value="Unassembled WGS sequence"/>
</dbReference>
<accession>A0A2U2ASX0</accession>
<evidence type="ECO:0000313" key="2">
    <source>
        <dbReference type="EMBL" id="PWD87725.1"/>
    </source>
</evidence>
<keyword evidence="5" id="KW-1185">Reference proteome</keyword>
<reference evidence="2" key="1">
    <citation type="journal article" date="2018" name="Genome Announc.">
        <title>Ignatzschineria cameli sp. nov., isolated from necrotic foot tissue of dromedaries (Camelus dromedarius) and associated maggots (Wohlfahrtia species) in Dubai.</title>
        <authorList>
            <person name="Tsang C.C."/>
            <person name="Tang J.Y."/>
            <person name="Fong J.Y."/>
            <person name="Kinne J."/>
            <person name="Lee H.H."/>
            <person name="Joseph M."/>
            <person name="Jose S."/>
            <person name="Schuster R.K."/>
            <person name="Tang Y."/>
            <person name="Sivakumar S."/>
            <person name="Chen J.H."/>
            <person name="Teng J.L."/>
            <person name="Lau S.K."/>
            <person name="Wernery U."/>
            <person name="Woo P.C."/>
        </authorList>
    </citation>
    <scope>NUCLEOTIDE SEQUENCE</scope>
    <source>
        <strain evidence="2">UAE-HKU57</strain>
        <strain evidence="3">UAE-HKU58</strain>
    </source>
</reference>
<comment type="caution">
    <text evidence="2">The sequence shown here is derived from an EMBL/GenBank/DDBJ whole genome shotgun (WGS) entry which is preliminary data.</text>
</comment>
<feature type="region of interest" description="Disordered" evidence="1">
    <location>
        <begin position="1"/>
        <end position="24"/>
    </location>
</feature>
<sequence length="77" mass="8826">MIKAHRNGIGNGIKKKQRIPKNPKHPERICWGCERLCAANKMFCGNGSERSQHPCELFGEDWYLSLTEEELADIELV</sequence>
<reference evidence="4 5" key="2">
    <citation type="submission" date="2018-05" db="EMBL/GenBank/DDBJ databases">
        <title>Ignatzschineria dubaiensis sp. nov., isolated from necrotic foot tissues of dromedaries (Camelus dromedarius) and associated maggots in Dubai, United Arab Emirates.</title>
        <authorList>
            <person name="Tsang C.C."/>
            <person name="Tang J.Y.M."/>
            <person name="Fong J.Y.H."/>
            <person name="Kinne J."/>
            <person name="Lee H.H."/>
            <person name="Joseph M."/>
            <person name="Jose S."/>
            <person name="Schuster R.K."/>
            <person name="Tang Y."/>
            <person name="Sivakumar S."/>
            <person name="Chen J.H.K."/>
            <person name="Teng J.L.L."/>
            <person name="Lau S.K.P."/>
            <person name="Wernery U."/>
            <person name="Woo P.C.Y."/>
        </authorList>
    </citation>
    <scope>NUCLEOTIDE SEQUENCE [LARGE SCALE GENOMIC DNA]</scope>
    <source>
        <strain evidence="4">UAE-HKU57</strain>
        <strain evidence="5">UAE-HKU58</strain>
    </source>
</reference>